<dbReference type="FunFam" id="1.25.10.10:FF:000076">
    <property type="entry name" value="Elongation factor 3"/>
    <property type="match status" value="1"/>
</dbReference>
<keyword evidence="13" id="KW-1185">Reference proteome</keyword>
<dbReference type="SMART" id="SM00298">
    <property type="entry name" value="CHROMO"/>
    <property type="match status" value="1"/>
</dbReference>
<feature type="compositionally biased region" description="Low complexity" evidence="11">
    <location>
        <begin position="1045"/>
        <end position="1069"/>
    </location>
</feature>
<dbReference type="GO" id="GO:0016887">
    <property type="term" value="F:ATP hydrolysis activity"/>
    <property type="evidence" value="ECO:0007669"/>
    <property type="project" value="InterPro"/>
</dbReference>
<proteinExistence type="inferred from homology"/>
<accession>A0A9W9KW93</accession>
<evidence type="ECO:0000256" key="3">
    <source>
        <dbReference type="ARBA" id="ARBA00011054"/>
    </source>
</evidence>
<reference evidence="12" key="2">
    <citation type="journal article" date="2023" name="IMA Fungus">
        <title>Comparative genomic study of the Penicillium genus elucidates a diverse pangenome and 15 lateral gene transfer events.</title>
        <authorList>
            <person name="Petersen C."/>
            <person name="Sorensen T."/>
            <person name="Nielsen M.R."/>
            <person name="Sondergaard T.E."/>
            <person name="Sorensen J.L."/>
            <person name="Fitzpatrick D.A."/>
            <person name="Frisvad J.C."/>
            <person name="Nielsen K.L."/>
        </authorList>
    </citation>
    <scope>NUCLEOTIDE SEQUENCE</scope>
    <source>
        <strain evidence="12">IBT 21472</strain>
    </source>
</reference>
<evidence type="ECO:0000256" key="1">
    <source>
        <dbReference type="ARBA" id="ARBA00004141"/>
    </source>
</evidence>
<evidence type="ECO:0000256" key="11">
    <source>
        <dbReference type="SAM" id="MobiDB-lite"/>
    </source>
</evidence>
<dbReference type="InterPro" id="IPR000953">
    <property type="entry name" value="Chromo/chromo_shadow_dom"/>
</dbReference>
<dbReference type="InterPro" id="IPR047038">
    <property type="entry name" value="eEF3_chromodomain-like_sf"/>
</dbReference>
<dbReference type="Pfam" id="PF00005">
    <property type="entry name" value="ABC_tran"/>
    <property type="match status" value="2"/>
</dbReference>
<dbReference type="FunFam" id="2.40.50.990:FF:000002">
    <property type="entry name" value="mRNA export factor elf1"/>
    <property type="match status" value="1"/>
</dbReference>
<sequence length="1121" mass="122979">MPHIESPSDSATMPIVVAKGPSGVPPTTEEISSLFNSIFSAESSQVSLDNSYALANLLIQGAGCAGLLNYNVLADVKKAATDKKNGARRESAMLIIGALFERFPREYPLSEVVFLLNDGGILNVVLESLADKGAVVRDAAQYAIDALFGCLSPEAMVNGLLPSLESYLSKGTGKWQGFVGGYALLEKMALKAQMGNGTMEEEREKDVLRDAMGKTLKTLIPIVETGMHDMKSEVTKQSVKAMNALTTLLDNDDVRTRIPLLIESIEKPSAQSLQKAIHALSQTTFVAIVTSPVLALLTPLLERSLNTRTTPQETLRQTVVVVENLTKLVHDPAEARTFLPKLQPGVKGVMDRASLPEVRELATRALDVMEKAMADKEVAMGGLSKTTVDDVLAVLNPKIQEHGGLTGFGDVKFLDLAKNFIAGMIREDVNCRMLDRIPSSLGPYLRGLLADDQVDALVSAVQAHYVAEDERIFGKPVQTNPNEIVIVNANFSLAYGGMLLLNHTNLRLVKGHRYGLCGRNGAGKSTLMRSIANDKLEGFPPPEEVRTCFVEHNQGEDADLTILAYVSKDPQIALQGEEHIKEVLLEFGFTDGPEGRQSQPVGSLSGGWKMKLALARAMLMKADVLLLDEPTNHLDVANVKWLQEYLKRHTDITSLIVSHDSGFLDEVCTDIYHYEQKKLVCYPGNLADFVKVKPEGKSYYTLSASNVQFKFPAPGILSGIKSNTRAILRMTNCTYTYPGAPKPSLQDASLSLSLSSRVAIIGGNGAGKSTFIKMLTGETIPQGGKVEKHPNLRMGYIKQHALEHVEMHLEKTPSQYLQWRYANGDDREVFLKQTRILTDADKAQLDKPIDLKDGRGERKIEALIGRQKWKKSFQYEVKWVGWLPRYNSMISRETLIELGFSKMVQEFDDHEASREGLGYRVLEPKIISKHFEDIGLDPEIANHNEISGLSGGQKVKVVLAGAMWNNPHLLVLDEPTNFLDRDSLGGLAVAIRDFKGGVVMISHNEEFVGALCPEQLHIADGRVVSRTNNAISIDRFEDSATNSPSGAATPASGNTSAAPSAAPSAVNSGDEQGELNFRAKKKKKMTRAQQKERETRRRLRHIEWLNSPKGTPKPVDTDDET</sequence>
<dbReference type="GO" id="GO:0005737">
    <property type="term" value="C:cytoplasm"/>
    <property type="evidence" value="ECO:0007669"/>
    <property type="project" value="UniProtKB-SubCell"/>
</dbReference>
<dbReference type="Gene3D" id="3.40.50.300">
    <property type="entry name" value="P-loop containing nucleotide triphosphate hydrolases"/>
    <property type="match status" value="2"/>
</dbReference>
<feature type="repeat" description="HEAT" evidence="10">
    <location>
        <begin position="219"/>
        <end position="257"/>
    </location>
</feature>
<dbReference type="PANTHER" id="PTHR19211:SF14">
    <property type="entry name" value="ATP-BINDING CASSETTE SUB-FAMILY F MEMBER 1"/>
    <property type="match status" value="1"/>
</dbReference>
<comment type="caution">
    <text evidence="12">The sequence shown here is derived from an EMBL/GenBank/DDBJ whole genome shotgun (WGS) entry which is preliminary data.</text>
</comment>
<dbReference type="FunFam" id="3.40.50.300:FF:000193">
    <property type="entry name" value="Probable Elongation factor 3"/>
    <property type="match status" value="1"/>
</dbReference>
<dbReference type="SUPFAM" id="SSF52540">
    <property type="entry name" value="P-loop containing nucleoside triphosphate hydrolases"/>
    <property type="match status" value="2"/>
</dbReference>
<dbReference type="CDD" id="cd03221">
    <property type="entry name" value="ABCF_EF-3"/>
    <property type="match status" value="1"/>
</dbReference>
<dbReference type="Pfam" id="PF24987">
    <property type="entry name" value="HEAT_EF3_N"/>
    <property type="match status" value="1"/>
</dbReference>
<dbReference type="GO" id="GO:0005524">
    <property type="term" value="F:ATP binding"/>
    <property type="evidence" value="ECO:0007669"/>
    <property type="project" value="UniProtKB-KW"/>
</dbReference>
<evidence type="ECO:0000256" key="7">
    <source>
        <dbReference type="ARBA" id="ARBA00022741"/>
    </source>
</evidence>
<dbReference type="PROSITE" id="PS50893">
    <property type="entry name" value="ABC_TRANSPORTER_2"/>
    <property type="match status" value="2"/>
</dbReference>
<dbReference type="InterPro" id="IPR016024">
    <property type="entry name" value="ARM-type_fold"/>
</dbReference>
<comment type="subunit">
    <text evidence="4">Component of the NuA4 histone acetyltransferase complex.</text>
</comment>
<dbReference type="SUPFAM" id="SSF48371">
    <property type="entry name" value="ARM repeat"/>
    <property type="match status" value="1"/>
</dbReference>
<dbReference type="InterPro" id="IPR016197">
    <property type="entry name" value="Chromo-like_dom_sf"/>
</dbReference>
<dbReference type="OrthoDB" id="2110130at2759"/>
<dbReference type="AlphaFoldDB" id="A0A9W9KW93"/>
<dbReference type="SMART" id="SM00382">
    <property type="entry name" value="AAA"/>
    <property type="match status" value="2"/>
</dbReference>
<feature type="region of interest" description="Disordered" evidence="11">
    <location>
        <begin position="1035"/>
        <end position="1121"/>
    </location>
</feature>
<dbReference type="Pfam" id="PF00385">
    <property type="entry name" value="Chromo"/>
    <property type="match status" value="1"/>
</dbReference>
<keyword evidence="8" id="KW-0067">ATP-binding</keyword>
<evidence type="ECO:0000256" key="2">
    <source>
        <dbReference type="ARBA" id="ARBA00004496"/>
    </source>
</evidence>
<dbReference type="EMBL" id="JAPZBO010000003">
    <property type="protein sequence ID" value="KAJ5321406.1"/>
    <property type="molecule type" value="Genomic_DNA"/>
</dbReference>
<dbReference type="GO" id="GO:0006412">
    <property type="term" value="P:translation"/>
    <property type="evidence" value="ECO:0007669"/>
    <property type="project" value="UniProtKB-ARBA"/>
</dbReference>
<dbReference type="Proteomes" id="UP001147746">
    <property type="component" value="Unassembled WGS sequence"/>
</dbReference>
<dbReference type="PROSITE" id="PS00211">
    <property type="entry name" value="ABC_TRANSPORTER_1"/>
    <property type="match status" value="2"/>
</dbReference>
<protein>
    <submittedName>
        <fullName evidence="12">Armadillo-like helical</fullName>
    </submittedName>
</protein>
<dbReference type="Gene3D" id="2.40.50.990">
    <property type="match status" value="1"/>
</dbReference>
<dbReference type="InterPro" id="IPR050611">
    <property type="entry name" value="ABCF"/>
</dbReference>
<dbReference type="InterPro" id="IPR017871">
    <property type="entry name" value="ABC_transporter-like_CS"/>
</dbReference>
<organism evidence="12 13">
    <name type="scientific">Penicillium atrosanguineum</name>
    <dbReference type="NCBI Taxonomy" id="1132637"/>
    <lineage>
        <taxon>Eukaryota</taxon>
        <taxon>Fungi</taxon>
        <taxon>Dikarya</taxon>
        <taxon>Ascomycota</taxon>
        <taxon>Pezizomycotina</taxon>
        <taxon>Eurotiomycetes</taxon>
        <taxon>Eurotiomycetidae</taxon>
        <taxon>Eurotiales</taxon>
        <taxon>Aspergillaceae</taxon>
        <taxon>Penicillium</taxon>
    </lineage>
</organism>
<dbReference type="CDD" id="cd18626">
    <property type="entry name" value="CD_eEF3"/>
    <property type="match status" value="1"/>
</dbReference>
<dbReference type="InterPro" id="IPR003439">
    <property type="entry name" value="ABC_transporter-like_ATP-bd"/>
</dbReference>
<keyword evidence="9" id="KW-0539">Nucleus</keyword>
<dbReference type="Pfam" id="PF24984">
    <property type="entry name" value="HEAT_EF3_GNC1"/>
    <property type="match status" value="1"/>
</dbReference>
<name>A0A9W9KW93_9EURO</name>
<evidence type="ECO:0000256" key="5">
    <source>
        <dbReference type="ARBA" id="ARBA00022490"/>
    </source>
</evidence>
<dbReference type="Gene3D" id="1.25.10.10">
    <property type="entry name" value="Leucine-rich Repeat Variant"/>
    <property type="match status" value="1"/>
</dbReference>
<evidence type="ECO:0000313" key="12">
    <source>
        <dbReference type="EMBL" id="KAJ5321406.1"/>
    </source>
</evidence>
<evidence type="ECO:0000313" key="13">
    <source>
        <dbReference type="Proteomes" id="UP001147746"/>
    </source>
</evidence>
<evidence type="ECO:0000256" key="8">
    <source>
        <dbReference type="ARBA" id="ARBA00022840"/>
    </source>
</evidence>
<dbReference type="SUPFAM" id="SSF54160">
    <property type="entry name" value="Chromo domain-like"/>
    <property type="match status" value="1"/>
</dbReference>
<evidence type="ECO:0000256" key="6">
    <source>
        <dbReference type="ARBA" id="ARBA00022737"/>
    </source>
</evidence>
<dbReference type="InterPro" id="IPR003593">
    <property type="entry name" value="AAA+_ATPase"/>
</dbReference>
<keyword evidence="5" id="KW-0963">Cytoplasm</keyword>
<dbReference type="PROSITE" id="PS50077">
    <property type="entry name" value="HEAT_REPEAT"/>
    <property type="match status" value="1"/>
</dbReference>
<dbReference type="InterPro" id="IPR023780">
    <property type="entry name" value="Chromo_domain"/>
</dbReference>
<dbReference type="InterPro" id="IPR011989">
    <property type="entry name" value="ARM-like"/>
</dbReference>
<keyword evidence="6" id="KW-0677">Repeat</keyword>
<dbReference type="GO" id="GO:0006338">
    <property type="term" value="P:chromatin remodeling"/>
    <property type="evidence" value="ECO:0007669"/>
    <property type="project" value="UniProtKB-ARBA"/>
</dbReference>
<evidence type="ECO:0000256" key="4">
    <source>
        <dbReference type="ARBA" id="ARBA00011353"/>
    </source>
</evidence>
<dbReference type="InterPro" id="IPR021133">
    <property type="entry name" value="HEAT_type_2"/>
</dbReference>
<dbReference type="InterPro" id="IPR015688">
    <property type="entry name" value="eEF3_ABC2_chromodomain-like"/>
</dbReference>
<evidence type="ECO:0000256" key="9">
    <source>
        <dbReference type="ARBA" id="ARBA00023242"/>
    </source>
</evidence>
<dbReference type="PANTHER" id="PTHR19211">
    <property type="entry name" value="ATP-BINDING TRANSPORT PROTEIN-RELATED"/>
    <property type="match status" value="1"/>
</dbReference>
<keyword evidence="7" id="KW-0547">Nucleotide-binding</keyword>
<evidence type="ECO:0000256" key="10">
    <source>
        <dbReference type="PROSITE-ProRule" id="PRU00103"/>
    </source>
</evidence>
<comment type="subcellular location">
    <subcellularLocation>
        <location evidence="2">Cytoplasm</location>
    </subcellularLocation>
    <subcellularLocation>
        <location evidence="1">Membrane</location>
        <topology evidence="1">Multi-pass membrane protein</topology>
    </subcellularLocation>
</comment>
<comment type="similarity">
    <text evidence="3">Belongs to the ABC transporter superfamily. ABCF family. EF3 subfamily.</text>
</comment>
<gene>
    <name evidence="12" type="ORF">N7476_004408</name>
</gene>
<dbReference type="InterPro" id="IPR027417">
    <property type="entry name" value="P-loop_NTPase"/>
</dbReference>
<dbReference type="GO" id="GO:0016020">
    <property type="term" value="C:membrane"/>
    <property type="evidence" value="ECO:0007669"/>
    <property type="project" value="UniProtKB-SubCell"/>
</dbReference>
<reference evidence="12" key="1">
    <citation type="submission" date="2022-12" db="EMBL/GenBank/DDBJ databases">
        <authorList>
            <person name="Petersen C."/>
        </authorList>
    </citation>
    <scope>NUCLEOTIDE SEQUENCE</scope>
    <source>
        <strain evidence="12">IBT 21472</strain>
    </source>
</reference>